<keyword evidence="5 8" id="KW-0067">ATP-binding</keyword>
<keyword evidence="7" id="KW-0963">Cytoplasm</keyword>
<dbReference type="InterPro" id="IPR001752">
    <property type="entry name" value="Kinesin_motor_dom"/>
</dbReference>
<dbReference type="GO" id="GO:0008017">
    <property type="term" value="F:microtubule binding"/>
    <property type="evidence" value="ECO:0007669"/>
    <property type="project" value="InterPro"/>
</dbReference>
<evidence type="ECO:0000259" key="10">
    <source>
        <dbReference type="PROSITE" id="PS50067"/>
    </source>
</evidence>
<dbReference type="PROSITE" id="PS00411">
    <property type="entry name" value="KINESIN_MOTOR_1"/>
    <property type="match status" value="1"/>
</dbReference>
<keyword evidence="3 9" id="KW-0493">Microtubule</keyword>
<dbReference type="InterPro" id="IPR019821">
    <property type="entry name" value="Kinesin_motor_CS"/>
</dbReference>
<keyword evidence="6" id="KW-0175">Coiled coil</keyword>
<dbReference type="GO" id="GO:0005874">
    <property type="term" value="C:microtubule"/>
    <property type="evidence" value="ECO:0007669"/>
    <property type="project" value="UniProtKB-KW"/>
</dbReference>
<evidence type="ECO:0000313" key="12">
    <source>
        <dbReference type="Proteomes" id="UP000694546"/>
    </source>
</evidence>
<dbReference type="InterPro" id="IPR056524">
    <property type="entry name" value="KIF6/9_C"/>
</dbReference>
<keyword evidence="7" id="KW-0206">Cytoskeleton</keyword>
<evidence type="ECO:0000256" key="4">
    <source>
        <dbReference type="ARBA" id="ARBA00022741"/>
    </source>
</evidence>
<organism evidence="11 12">
    <name type="scientific">Gadus morhua</name>
    <name type="common">Atlantic cod</name>
    <dbReference type="NCBI Taxonomy" id="8049"/>
    <lineage>
        <taxon>Eukaryota</taxon>
        <taxon>Metazoa</taxon>
        <taxon>Chordata</taxon>
        <taxon>Craniata</taxon>
        <taxon>Vertebrata</taxon>
        <taxon>Euteleostomi</taxon>
        <taxon>Actinopterygii</taxon>
        <taxon>Neopterygii</taxon>
        <taxon>Teleostei</taxon>
        <taxon>Neoteleostei</taxon>
        <taxon>Acanthomorphata</taxon>
        <taxon>Zeiogadaria</taxon>
        <taxon>Gadariae</taxon>
        <taxon>Gadiformes</taxon>
        <taxon>Gadoidei</taxon>
        <taxon>Gadidae</taxon>
        <taxon>Gadus</taxon>
    </lineage>
</organism>
<evidence type="ECO:0000256" key="3">
    <source>
        <dbReference type="ARBA" id="ARBA00022701"/>
    </source>
</evidence>
<dbReference type="PANTHER" id="PTHR47968:SF62">
    <property type="entry name" value="KINESIN FAMILY MEMBER 5A"/>
    <property type="match status" value="1"/>
</dbReference>
<keyword evidence="8 9" id="KW-0505">Motor protein</keyword>
<dbReference type="SUPFAM" id="SSF52540">
    <property type="entry name" value="P-loop containing nucleoside triphosphate hydrolases"/>
    <property type="match status" value="1"/>
</dbReference>
<evidence type="ECO:0000256" key="2">
    <source>
        <dbReference type="ARBA" id="ARBA00022553"/>
    </source>
</evidence>
<accession>A0A8C4Z481</accession>
<keyword evidence="2" id="KW-0597">Phosphoprotein</keyword>
<reference evidence="11" key="1">
    <citation type="submission" date="2025-08" db="UniProtKB">
        <authorList>
            <consortium name="Ensembl"/>
        </authorList>
    </citation>
    <scope>IDENTIFICATION</scope>
</reference>
<dbReference type="GeneTree" id="ENSGT00940000158533"/>
<keyword evidence="4 8" id="KW-0547">Nucleotide-binding</keyword>
<dbReference type="Proteomes" id="UP000694546">
    <property type="component" value="Chromosome 23"/>
</dbReference>
<sequence length="641" mass="70423">VTVFRIMKVFVRSRPTATFAQELIEILPDGKTVQIHQSKGRRCGGYHAPSSWCFQLDGVLHLLSQEEVYARVGQEVVLGALDGYNGTVLCFGQTGAGKTYTMTGTTESYRQRGIIPRAVEQVFQEVAKRSDHIFSVQLSYLEVYNDTLTDLLSTLAGPQHLAPREPGGRVSIRGLSLHPVQSQEEALDLLFEGELNRIMGAHAMNNHSSRSHCIFTLHIQSRSRSLSGTTFLRSKLSLVDLAGSERLGRTGGAGQTLREATHINKSLSFLEQTILALADPRRDHIPFRQSKLTHALKHSLGGNCNTVLVANIYGEETQMDETVLSTLPSRMFLRCKSCYLKCVNELQVNGGGARYQPLSEAQQAELQDQVQRPALSLSPLSHVTESPALSLSALNPCPLKSQPCSTPLPSACSSPPTKAQAFEEFKASGGAGLHRLLRSNKEVLQERRALLHLLGQELNAAKRDIDAAAEDVQRRGGDSAGRLRGSEETQDVEEALVGRLGALRTRYRQHHDQLGPARAEVRYCQHLVDRCRVRLLSEFESWYPNSLLSPREVPEGGSITPGLVPPDRSPSLVSLLHGLPWGGGCGWSGTHPGDWGLVETGARFLHHRQRRSMVVCRSERAVAVISVDSETARCLDVGLIK</sequence>
<dbReference type="GO" id="GO:0007018">
    <property type="term" value="P:microtubule-based movement"/>
    <property type="evidence" value="ECO:0007669"/>
    <property type="project" value="InterPro"/>
</dbReference>
<comment type="subcellular location">
    <subcellularLocation>
        <location evidence="1">Cytoplasm</location>
        <location evidence="1">Cytoskeleton</location>
    </subcellularLocation>
</comment>
<protein>
    <recommendedName>
        <fullName evidence="9">Kinesin-like protein</fullName>
    </recommendedName>
</protein>
<dbReference type="PANTHER" id="PTHR47968">
    <property type="entry name" value="CENTROMERE PROTEIN E"/>
    <property type="match status" value="1"/>
</dbReference>
<dbReference type="GO" id="GO:0005524">
    <property type="term" value="F:ATP binding"/>
    <property type="evidence" value="ECO:0007669"/>
    <property type="project" value="UniProtKB-UniRule"/>
</dbReference>
<name>A0A8C4Z481_GADMO</name>
<dbReference type="PRINTS" id="PR00380">
    <property type="entry name" value="KINESINHEAVY"/>
</dbReference>
<evidence type="ECO:0000256" key="5">
    <source>
        <dbReference type="ARBA" id="ARBA00022840"/>
    </source>
</evidence>
<evidence type="ECO:0000256" key="9">
    <source>
        <dbReference type="RuleBase" id="RU000394"/>
    </source>
</evidence>
<dbReference type="Gene3D" id="3.40.850.10">
    <property type="entry name" value="Kinesin motor domain"/>
    <property type="match status" value="1"/>
</dbReference>
<dbReference type="Pfam" id="PF23735">
    <property type="entry name" value="KIF9"/>
    <property type="match status" value="1"/>
</dbReference>
<evidence type="ECO:0000256" key="8">
    <source>
        <dbReference type="PROSITE-ProRule" id="PRU00283"/>
    </source>
</evidence>
<keyword evidence="12" id="KW-1185">Reference proteome</keyword>
<feature type="binding site" evidence="8">
    <location>
        <begin position="92"/>
        <end position="99"/>
    </location>
    <ligand>
        <name>ATP</name>
        <dbReference type="ChEBI" id="CHEBI:30616"/>
    </ligand>
</feature>
<evidence type="ECO:0000256" key="7">
    <source>
        <dbReference type="ARBA" id="ARBA00023212"/>
    </source>
</evidence>
<evidence type="ECO:0000256" key="1">
    <source>
        <dbReference type="ARBA" id="ARBA00004245"/>
    </source>
</evidence>
<dbReference type="PROSITE" id="PS50067">
    <property type="entry name" value="KINESIN_MOTOR_2"/>
    <property type="match status" value="1"/>
</dbReference>
<comment type="similarity">
    <text evidence="8 9">Belongs to the TRAFAC class myosin-kinesin ATPase superfamily. Kinesin family.</text>
</comment>
<dbReference type="InterPro" id="IPR036961">
    <property type="entry name" value="Kinesin_motor_dom_sf"/>
</dbReference>
<evidence type="ECO:0000313" key="11">
    <source>
        <dbReference type="Ensembl" id="ENSGMOP00000006961.2"/>
    </source>
</evidence>
<reference evidence="11" key="2">
    <citation type="submission" date="2025-09" db="UniProtKB">
        <authorList>
            <consortium name="Ensembl"/>
        </authorList>
    </citation>
    <scope>IDENTIFICATION</scope>
</reference>
<dbReference type="Pfam" id="PF00225">
    <property type="entry name" value="Kinesin"/>
    <property type="match status" value="1"/>
</dbReference>
<proteinExistence type="inferred from homology"/>
<dbReference type="SMART" id="SM00129">
    <property type="entry name" value="KISc"/>
    <property type="match status" value="1"/>
</dbReference>
<dbReference type="GO" id="GO:0003777">
    <property type="term" value="F:microtubule motor activity"/>
    <property type="evidence" value="ECO:0007669"/>
    <property type="project" value="InterPro"/>
</dbReference>
<dbReference type="Ensembl" id="ENSGMOT00000007162.2">
    <property type="protein sequence ID" value="ENSGMOP00000006961.2"/>
    <property type="gene ID" value="ENSGMOG00000006532.2"/>
</dbReference>
<dbReference type="InterPro" id="IPR027640">
    <property type="entry name" value="Kinesin-like_fam"/>
</dbReference>
<dbReference type="InterPro" id="IPR027417">
    <property type="entry name" value="P-loop_NTPase"/>
</dbReference>
<feature type="domain" description="Kinesin motor" evidence="10">
    <location>
        <begin position="6"/>
        <end position="336"/>
    </location>
</feature>
<dbReference type="AlphaFoldDB" id="A0A8C4Z481"/>
<evidence type="ECO:0000256" key="6">
    <source>
        <dbReference type="ARBA" id="ARBA00023054"/>
    </source>
</evidence>